<protein>
    <recommendedName>
        <fullName evidence="5">Extracellular membrane protein CFEM domain-containing protein</fullName>
    </recommendedName>
</protein>
<reference evidence="3" key="1">
    <citation type="submission" date="2020-11" db="EMBL/GenBank/DDBJ databases">
        <authorList>
            <consortium name="DOE Joint Genome Institute"/>
            <person name="Ahrendt S."/>
            <person name="Riley R."/>
            <person name="Andreopoulos W."/>
            <person name="Labutti K."/>
            <person name="Pangilinan J."/>
            <person name="Ruiz-Duenas F.J."/>
            <person name="Barrasa J.M."/>
            <person name="Sanchez-Garcia M."/>
            <person name="Camarero S."/>
            <person name="Miyauchi S."/>
            <person name="Serrano A."/>
            <person name="Linde D."/>
            <person name="Babiker R."/>
            <person name="Drula E."/>
            <person name="Ayuso-Fernandez I."/>
            <person name="Pacheco R."/>
            <person name="Padilla G."/>
            <person name="Ferreira P."/>
            <person name="Barriuso J."/>
            <person name="Kellner H."/>
            <person name="Castanera R."/>
            <person name="Alfaro M."/>
            <person name="Ramirez L."/>
            <person name="Pisabarro A.G."/>
            <person name="Kuo A."/>
            <person name="Tritt A."/>
            <person name="Lipzen A."/>
            <person name="He G."/>
            <person name="Yan M."/>
            <person name="Ng V."/>
            <person name="Cullen D."/>
            <person name="Martin F."/>
            <person name="Rosso M.-N."/>
            <person name="Henrissat B."/>
            <person name="Hibbett D."/>
            <person name="Martinez A.T."/>
            <person name="Grigoriev I.V."/>
        </authorList>
    </citation>
    <scope>NUCLEOTIDE SEQUENCE</scope>
    <source>
        <strain evidence="3">CBS 506.95</strain>
    </source>
</reference>
<organism evidence="3 4">
    <name type="scientific">Crepidotus variabilis</name>
    <dbReference type="NCBI Taxonomy" id="179855"/>
    <lineage>
        <taxon>Eukaryota</taxon>
        <taxon>Fungi</taxon>
        <taxon>Dikarya</taxon>
        <taxon>Basidiomycota</taxon>
        <taxon>Agaricomycotina</taxon>
        <taxon>Agaricomycetes</taxon>
        <taxon>Agaricomycetidae</taxon>
        <taxon>Agaricales</taxon>
        <taxon>Agaricineae</taxon>
        <taxon>Crepidotaceae</taxon>
        <taxon>Crepidotus</taxon>
    </lineage>
</organism>
<comment type="caution">
    <text evidence="3">The sequence shown here is derived from an EMBL/GenBank/DDBJ whole genome shotgun (WGS) entry which is preliminary data.</text>
</comment>
<sequence length="241" mass="23961">MSIFTIIKLVFAFSAVVPQVTAVVARAPYTHLLAPRQSSCTSACATFQNAANTCTTLACLCNSQVASGLQSCINCAVAANPSSDTISTAQQLASTYAGSCAGYSIPRITVPNPQPPAPQPDPTPAKPVSTPPPAPANPAPTPVTPITTPTPVVDTPAPNTPAAAPTTTVVVTTATQTTPAVGGTVTSAVINTQTVVRPGPQTTSGGTDVPSQSAASVTMSSRFAFGSAAALALAFGTVLAL</sequence>
<evidence type="ECO:0000256" key="1">
    <source>
        <dbReference type="SAM" id="MobiDB-lite"/>
    </source>
</evidence>
<feature type="region of interest" description="Disordered" evidence="1">
    <location>
        <begin position="107"/>
        <end position="165"/>
    </location>
</feature>
<feature type="signal peptide" evidence="2">
    <location>
        <begin position="1"/>
        <end position="22"/>
    </location>
</feature>
<keyword evidence="4" id="KW-1185">Reference proteome</keyword>
<dbReference type="Proteomes" id="UP000807306">
    <property type="component" value="Unassembled WGS sequence"/>
</dbReference>
<feature type="compositionally biased region" description="Low complexity" evidence="1">
    <location>
        <begin position="144"/>
        <end position="165"/>
    </location>
</feature>
<feature type="chain" id="PRO_5040395045" description="Extracellular membrane protein CFEM domain-containing protein" evidence="2">
    <location>
        <begin position="23"/>
        <end position="241"/>
    </location>
</feature>
<dbReference type="OrthoDB" id="3062033at2759"/>
<gene>
    <name evidence="3" type="ORF">CPB83DRAFT_882018</name>
</gene>
<name>A0A9P6JSR2_9AGAR</name>
<dbReference type="AlphaFoldDB" id="A0A9P6JSR2"/>
<evidence type="ECO:0000313" key="3">
    <source>
        <dbReference type="EMBL" id="KAF9530795.1"/>
    </source>
</evidence>
<evidence type="ECO:0008006" key="5">
    <source>
        <dbReference type="Google" id="ProtNLM"/>
    </source>
</evidence>
<evidence type="ECO:0000256" key="2">
    <source>
        <dbReference type="SAM" id="SignalP"/>
    </source>
</evidence>
<keyword evidence="2" id="KW-0732">Signal</keyword>
<dbReference type="EMBL" id="MU157838">
    <property type="protein sequence ID" value="KAF9530795.1"/>
    <property type="molecule type" value="Genomic_DNA"/>
</dbReference>
<proteinExistence type="predicted"/>
<feature type="compositionally biased region" description="Pro residues" evidence="1">
    <location>
        <begin position="112"/>
        <end position="143"/>
    </location>
</feature>
<evidence type="ECO:0000313" key="4">
    <source>
        <dbReference type="Proteomes" id="UP000807306"/>
    </source>
</evidence>
<accession>A0A9P6JSR2</accession>